<evidence type="ECO:0000256" key="2">
    <source>
        <dbReference type="ARBA" id="ARBA00022448"/>
    </source>
</evidence>
<sequence length="126" mass="14476">MFKRSHAKRRSRADKIFTLINGIIMAFLSIMIIYPLYYILVASFTDPSIVASGKFLLYPEKLFLDGYQEIFKYRPIWTGYRNSIVYTMLNVALTICFPCLLLNMGKRGNLSYSADTLFTGVSADIF</sequence>
<evidence type="ECO:0000256" key="6">
    <source>
        <dbReference type="ARBA" id="ARBA00023136"/>
    </source>
</evidence>
<feature type="transmembrane region" description="Helical" evidence="7">
    <location>
        <begin position="16"/>
        <end position="40"/>
    </location>
</feature>
<dbReference type="PANTHER" id="PTHR43744:SF9">
    <property type="entry name" value="POLYGALACTURONAN_RHAMNOGALACTURONAN TRANSPORT SYSTEM PERMEASE PROTEIN YTCP"/>
    <property type="match status" value="1"/>
</dbReference>
<keyword evidence="6 7" id="KW-0472">Membrane</keyword>
<evidence type="ECO:0000256" key="3">
    <source>
        <dbReference type="ARBA" id="ARBA00022475"/>
    </source>
</evidence>
<evidence type="ECO:0000256" key="7">
    <source>
        <dbReference type="SAM" id="Phobius"/>
    </source>
</evidence>
<evidence type="ECO:0000313" key="8">
    <source>
        <dbReference type="EMBL" id="HIR57005.1"/>
    </source>
</evidence>
<evidence type="ECO:0000256" key="4">
    <source>
        <dbReference type="ARBA" id="ARBA00022692"/>
    </source>
</evidence>
<dbReference type="Proteomes" id="UP000886785">
    <property type="component" value="Unassembled WGS sequence"/>
</dbReference>
<organism evidence="8 9">
    <name type="scientific">Candidatus Gallacutalibacter pullicola</name>
    <dbReference type="NCBI Taxonomy" id="2840830"/>
    <lineage>
        <taxon>Bacteria</taxon>
        <taxon>Bacillati</taxon>
        <taxon>Bacillota</taxon>
        <taxon>Clostridia</taxon>
        <taxon>Eubacteriales</taxon>
        <taxon>Candidatus Gallacutalibacter</taxon>
    </lineage>
</organism>
<keyword evidence="2" id="KW-0813">Transport</keyword>
<dbReference type="InterPro" id="IPR035906">
    <property type="entry name" value="MetI-like_sf"/>
</dbReference>
<dbReference type="EMBL" id="DVHF01000055">
    <property type="protein sequence ID" value="HIR57005.1"/>
    <property type="molecule type" value="Genomic_DNA"/>
</dbReference>
<evidence type="ECO:0000256" key="5">
    <source>
        <dbReference type="ARBA" id="ARBA00022989"/>
    </source>
</evidence>
<accession>A0A9D1DQ76</accession>
<dbReference type="SUPFAM" id="SSF161098">
    <property type="entry name" value="MetI-like"/>
    <property type="match status" value="1"/>
</dbReference>
<dbReference type="PANTHER" id="PTHR43744">
    <property type="entry name" value="ABC TRANSPORTER PERMEASE PROTEIN MG189-RELATED-RELATED"/>
    <property type="match status" value="1"/>
</dbReference>
<dbReference type="GO" id="GO:0005886">
    <property type="term" value="C:plasma membrane"/>
    <property type="evidence" value="ECO:0007669"/>
    <property type="project" value="UniProtKB-SubCell"/>
</dbReference>
<dbReference type="AlphaFoldDB" id="A0A9D1DQ76"/>
<reference evidence="8" key="2">
    <citation type="journal article" date="2021" name="PeerJ">
        <title>Extensive microbial diversity within the chicken gut microbiome revealed by metagenomics and culture.</title>
        <authorList>
            <person name="Gilroy R."/>
            <person name="Ravi A."/>
            <person name="Getino M."/>
            <person name="Pursley I."/>
            <person name="Horton D.L."/>
            <person name="Alikhan N.F."/>
            <person name="Baker D."/>
            <person name="Gharbi K."/>
            <person name="Hall N."/>
            <person name="Watson M."/>
            <person name="Adriaenssens E.M."/>
            <person name="Foster-Nyarko E."/>
            <person name="Jarju S."/>
            <person name="Secka A."/>
            <person name="Antonio M."/>
            <person name="Oren A."/>
            <person name="Chaudhuri R.R."/>
            <person name="La Ragione R."/>
            <person name="Hildebrand F."/>
            <person name="Pallen M.J."/>
        </authorList>
    </citation>
    <scope>NUCLEOTIDE SEQUENCE</scope>
    <source>
        <strain evidence="8">ChiSjej1B19-7085</strain>
    </source>
</reference>
<feature type="transmembrane region" description="Helical" evidence="7">
    <location>
        <begin position="83"/>
        <end position="102"/>
    </location>
</feature>
<comment type="subcellular location">
    <subcellularLocation>
        <location evidence="1">Cell membrane</location>
        <topology evidence="1">Multi-pass membrane protein</topology>
    </subcellularLocation>
</comment>
<evidence type="ECO:0000313" key="9">
    <source>
        <dbReference type="Proteomes" id="UP000886785"/>
    </source>
</evidence>
<evidence type="ECO:0000256" key="1">
    <source>
        <dbReference type="ARBA" id="ARBA00004651"/>
    </source>
</evidence>
<comment type="caution">
    <text evidence="8">The sequence shown here is derived from an EMBL/GenBank/DDBJ whole genome shotgun (WGS) entry which is preliminary data.</text>
</comment>
<proteinExistence type="predicted"/>
<protein>
    <recommendedName>
        <fullName evidence="10">Sugar ABC transporter permease</fullName>
    </recommendedName>
</protein>
<reference evidence="8" key="1">
    <citation type="submission" date="2020-10" db="EMBL/GenBank/DDBJ databases">
        <authorList>
            <person name="Gilroy R."/>
        </authorList>
    </citation>
    <scope>NUCLEOTIDE SEQUENCE</scope>
    <source>
        <strain evidence="8">ChiSjej1B19-7085</strain>
    </source>
</reference>
<gene>
    <name evidence="8" type="ORF">IAA54_04995</name>
</gene>
<evidence type="ECO:0008006" key="10">
    <source>
        <dbReference type="Google" id="ProtNLM"/>
    </source>
</evidence>
<keyword evidence="3" id="KW-1003">Cell membrane</keyword>
<keyword evidence="4 7" id="KW-0812">Transmembrane</keyword>
<dbReference type="Gene3D" id="1.10.3720.10">
    <property type="entry name" value="MetI-like"/>
    <property type="match status" value="1"/>
</dbReference>
<name>A0A9D1DQ76_9FIRM</name>
<keyword evidence="5 7" id="KW-1133">Transmembrane helix</keyword>